<evidence type="ECO:0000259" key="4">
    <source>
        <dbReference type="PROSITE" id="PS51034"/>
    </source>
</evidence>
<feature type="compositionally biased region" description="Basic and acidic residues" evidence="3">
    <location>
        <begin position="180"/>
        <end position="197"/>
    </location>
</feature>
<evidence type="ECO:0000313" key="6">
    <source>
        <dbReference type="RefSeq" id="XP_021109129.1"/>
    </source>
</evidence>
<dbReference type="RefSeq" id="XP_021109129.1">
    <property type="nucleotide sequence ID" value="XM_021253470.1"/>
</dbReference>
<dbReference type="FunFam" id="2.60.40.4100:FF:000005">
    <property type="entry name" value="Deleted in malignant brain tumors 1"/>
    <property type="match status" value="1"/>
</dbReference>
<dbReference type="GeneID" id="110347844"/>
<dbReference type="InterPro" id="IPR001507">
    <property type="entry name" value="ZP_dom"/>
</dbReference>
<accession>A0AAX6SJT7</accession>
<feature type="domain" description="ZP" evidence="4">
    <location>
        <begin position="1"/>
        <end position="155"/>
    </location>
</feature>
<name>A0AAX6SJT7_HETGA</name>
<keyword evidence="5" id="KW-1185">Reference proteome</keyword>
<keyword evidence="1" id="KW-0732">Signal</keyword>
<keyword evidence="2" id="KW-1015">Disulfide bond</keyword>
<dbReference type="InterPro" id="IPR055355">
    <property type="entry name" value="ZP-C"/>
</dbReference>
<dbReference type="Pfam" id="PF00100">
    <property type="entry name" value="Zona_pellucida"/>
    <property type="match status" value="1"/>
</dbReference>
<dbReference type="SMART" id="SM00241">
    <property type="entry name" value="ZP"/>
    <property type="match status" value="1"/>
</dbReference>
<evidence type="ECO:0000256" key="3">
    <source>
        <dbReference type="SAM" id="MobiDB-lite"/>
    </source>
</evidence>
<organism evidence="5 6">
    <name type="scientific">Heterocephalus glaber</name>
    <name type="common">Naked mole rat</name>
    <dbReference type="NCBI Taxonomy" id="10181"/>
    <lineage>
        <taxon>Eukaryota</taxon>
        <taxon>Metazoa</taxon>
        <taxon>Chordata</taxon>
        <taxon>Craniata</taxon>
        <taxon>Vertebrata</taxon>
        <taxon>Euteleostomi</taxon>
        <taxon>Mammalia</taxon>
        <taxon>Eutheria</taxon>
        <taxon>Euarchontoglires</taxon>
        <taxon>Glires</taxon>
        <taxon>Rodentia</taxon>
        <taxon>Hystricomorpha</taxon>
        <taxon>Bathyergidae</taxon>
        <taxon>Heterocephalus</taxon>
    </lineage>
</organism>
<dbReference type="Proteomes" id="UP000694906">
    <property type="component" value="Unplaced"/>
</dbReference>
<evidence type="ECO:0000313" key="5">
    <source>
        <dbReference type="Proteomes" id="UP000694906"/>
    </source>
</evidence>
<dbReference type="PANTHER" id="PTHR14002:SF38">
    <property type="entry name" value="CUB AND ZONA PELLUCIDA-LIKE DOMAIN-CONTAINING PROTEIN 1"/>
    <property type="match status" value="1"/>
</dbReference>
<dbReference type="PROSITE" id="PS51034">
    <property type="entry name" value="ZP_2"/>
    <property type="match status" value="1"/>
</dbReference>
<protein>
    <submittedName>
        <fullName evidence="6">Deleted in malignant brain tumors 1 protein-like isoform X1</fullName>
    </submittedName>
</protein>
<dbReference type="InterPro" id="IPR042235">
    <property type="entry name" value="ZP-C_dom"/>
</dbReference>
<dbReference type="Gene3D" id="2.60.40.4100">
    <property type="entry name" value="Zona pellucida, ZP-C domain"/>
    <property type="match status" value="1"/>
</dbReference>
<gene>
    <name evidence="6" type="primary">LOC110347844</name>
</gene>
<dbReference type="PANTHER" id="PTHR14002">
    <property type="entry name" value="ENDOGLIN/TGF-BETA RECEPTOR TYPE III"/>
    <property type="match status" value="1"/>
</dbReference>
<evidence type="ECO:0000256" key="2">
    <source>
        <dbReference type="ARBA" id="ARBA00023157"/>
    </source>
</evidence>
<reference evidence="6" key="1">
    <citation type="submission" date="2025-08" db="UniProtKB">
        <authorList>
            <consortium name="RefSeq"/>
        </authorList>
    </citation>
    <scope>IDENTIFICATION</scope>
</reference>
<dbReference type="AlphaFoldDB" id="A0AAX6SJT7"/>
<evidence type="ECO:0000256" key="1">
    <source>
        <dbReference type="ARBA" id="ARBA00022729"/>
    </source>
</evidence>
<sequence length="197" mass="22871">MLRNTWVNTMYITNDIIEVQEIQYGNFNVNISFFTSPSFLYPVTHSPYYVDLDQNLHVQAEILHSDASLALFVDTCVASPYPSDSSSLTYDLIRRGCIRDETFQVYSQPSLRIVQMKFKSFHFLNRFPSVYLQCKLVVCRVYDYSSRCYRGCVVRSKRDVGPYQEKVDVILRPIQQQIPPEEKRSLGRSPSDDPAAR</sequence>
<feature type="region of interest" description="Disordered" evidence="3">
    <location>
        <begin position="175"/>
        <end position="197"/>
    </location>
</feature>
<proteinExistence type="predicted"/>